<dbReference type="AlphaFoldDB" id="A0A1B1S169"/>
<dbReference type="InterPro" id="IPR027417">
    <property type="entry name" value="P-loop_NTPase"/>
</dbReference>
<evidence type="ECO:0000313" key="1">
    <source>
        <dbReference type="EMBL" id="ANU26932.1"/>
    </source>
</evidence>
<dbReference type="Proteomes" id="UP000053354">
    <property type="component" value="Chromosome"/>
</dbReference>
<dbReference type="OrthoDB" id="88903at2"/>
<sequence length="562" mass="67022">MEAAKIMDVIDKLDDLPYRRILFDGTWGIGKTKYTRDSIKGKENYYYVSLFGKRNIDVFYQELYYLLLSKYEVKLKKLLNNMENINFSHFGFNISIPLISDIFIDIQKQLESKSDITIIIDDLERKNDDFDIKEIFGFIDSITKNKGIKTILVASSDNFSNQEKIIFEEYAEKSIDRIYKITTHSKDAPEKIMGDQIWPIVKEIYQDNEFKNLRTLEKADLFIKEVIHEIPNNEFTDKFNKEDIYKICFSVVLFVVDHKCKMNHPGEEEEENNDANNSKELSNYIWHSIIKKNLNNSMMHNLIPVILEWFLTGDFSRAQFKELVKQVDTYLESTLPLFMSEEQIIKEVNHFSTFIENLDPDISIKNFLQRLDELASITEKTNLDFNYSVDEAVEWMKKNKDFNNNYDDIYFDNFVRRESSFINEVILKLQTTIKSDYRNNLLKVMIENTNKQNFTPNDLEIVTEFKKLIHELKNDNSKERENVIREMKNNKWFLPLPLGEITHFHWTYCHELFKCIQEIDYGREESITEDASKYFNQEIDNYPDELFKYRLRHLIKQYLDVA</sequence>
<dbReference type="KEGG" id="pll:I858_007985"/>
<dbReference type="EMBL" id="CP016540">
    <property type="protein sequence ID" value="ANU26932.1"/>
    <property type="molecule type" value="Genomic_DNA"/>
</dbReference>
<reference evidence="1" key="1">
    <citation type="submission" date="2016-10" db="EMBL/GenBank/DDBJ databases">
        <authorList>
            <person name="See-Too W.S."/>
        </authorList>
    </citation>
    <scope>NUCLEOTIDE SEQUENCE</scope>
    <source>
        <strain evidence="1">L10.15</strain>
    </source>
</reference>
<dbReference type="RefSeq" id="WP_049693575.1">
    <property type="nucleotide sequence ID" value="NZ_CP016540.2"/>
</dbReference>
<evidence type="ECO:0000313" key="2">
    <source>
        <dbReference type="Proteomes" id="UP000053354"/>
    </source>
</evidence>
<organism evidence="1 2">
    <name type="scientific">Planococcus versutus</name>
    <dbReference type="NCBI Taxonomy" id="1302659"/>
    <lineage>
        <taxon>Bacteria</taxon>
        <taxon>Bacillati</taxon>
        <taxon>Bacillota</taxon>
        <taxon>Bacilli</taxon>
        <taxon>Bacillales</taxon>
        <taxon>Caryophanaceae</taxon>
        <taxon>Planococcus</taxon>
    </lineage>
</organism>
<keyword evidence="2" id="KW-1185">Reference proteome</keyword>
<gene>
    <name evidence="1" type="ORF">I858_007985</name>
</gene>
<evidence type="ECO:0008006" key="3">
    <source>
        <dbReference type="Google" id="ProtNLM"/>
    </source>
</evidence>
<protein>
    <recommendedName>
        <fullName evidence="3">KAP NTPase domain-containing protein</fullName>
    </recommendedName>
</protein>
<accession>A0A1B1S169</accession>
<name>A0A1B1S169_9BACL</name>
<proteinExistence type="predicted"/>
<dbReference type="SUPFAM" id="SSF52540">
    <property type="entry name" value="P-loop containing nucleoside triphosphate hydrolases"/>
    <property type="match status" value="1"/>
</dbReference>